<evidence type="ECO:0000313" key="3">
    <source>
        <dbReference type="EMBL" id="EXG79500.1"/>
    </source>
</evidence>
<dbReference type="AlphaFoldDB" id="A0A010YGV2"/>
<organism evidence="3 4">
    <name type="scientific">Cryptosporangium arvum DSM 44712</name>
    <dbReference type="NCBI Taxonomy" id="927661"/>
    <lineage>
        <taxon>Bacteria</taxon>
        <taxon>Bacillati</taxon>
        <taxon>Actinomycetota</taxon>
        <taxon>Actinomycetes</taxon>
        <taxon>Cryptosporangiales</taxon>
        <taxon>Cryptosporangiaceae</taxon>
        <taxon>Cryptosporangium</taxon>
    </lineage>
</organism>
<proteinExistence type="predicted"/>
<evidence type="ECO:0000313" key="4">
    <source>
        <dbReference type="Proteomes" id="UP000021053"/>
    </source>
</evidence>
<dbReference type="Proteomes" id="UP000021053">
    <property type="component" value="Unassembled WGS sequence"/>
</dbReference>
<dbReference type="SUPFAM" id="SSF52200">
    <property type="entry name" value="Toll/Interleukin receptor TIR domain"/>
    <property type="match status" value="1"/>
</dbReference>
<dbReference type="InterPro" id="IPR000157">
    <property type="entry name" value="TIR_dom"/>
</dbReference>
<accession>A0A010YGV2</accession>
<dbReference type="EMBL" id="JFBT01000001">
    <property type="protein sequence ID" value="EXG79500.1"/>
    <property type="molecule type" value="Genomic_DNA"/>
</dbReference>
<dbReference type="Pfam" id="PF13676">
    <property type="entry name" value="TIR_2"/>
    <property type="match status" value="1"/>
</dbReference>
<dbReference type="InterPro" id="IPR035897">
    <property type="entry name" value="Toll_tir_struct_dom_sf"/>
</dbReference>
<dbReference type="RefSeq" id="WP_035848208.1">
    <property type="nucleotide sequence ID" value="NZ_KK073874.1"/>
</dbReference>
<feature type="domain" description="TIR" evidence="2">
    <location>
        <begin position="205"/>
        <end position="314"/>
    </location>
</feature>
<dbReference type="GO" id="GO:0007165">
    <property type="term" value="P:signal transduction"/>
    <property type="evidence" value="ECO:0007669"/>
    <property type="project" value="InterPro"/>
</dbReference>
<dbReference type="OrthoDB" id="9150238at2"/>
<feature type="region of interest" description="Disordered" evidence="1">
    <location>
        <begin position="174"/>
        <end position="195"/>
    </location>
</feature>
<comment type="caution">
    <text evidence="3">The sequence shown here is derived from an EMBL/GenBank/DDBJ whole genome shotgun (WGS) entry which is preliminary data.</text>
</comment>
<evidence type="ECO:0000259" key="2">
    <source>
        <dbReference type="Pfam" id="PF13676"/>
    </source>
</evidence>
<gene>
    <name evidence="3" type="ORF">CryarDRAFT_0541</name>
</gene>
<sequence>MDYYFFTSHSSSEDERGAVKRFHDDLERQLWVQAGLGVGGILDRYGLAPGWERSTTDRADWVPSMVALCSGDYFADPDCREEWVRFAGRVRKHTAERAPAEKCLITVRWRGSLPQRPEGVEPRYLNRAWWPPVHGPDDGSGLADFMRHRGQSKEYYAIVTDVVRQILEAKHIDLAADPSSTGPEPRSEPRESEVPVVRDNAVRSIAISYVGADQPWADWLRGVFREKGHQVDLFRWNAHHETSLKDSLDVAASRTDRVVVLLSRHYLINRSRQPQDWESALVDSAHPEKIVRVRLDSTPLPAELRTTSMITLEQPTAEVVDELVRAVESAPVGNR</sequence>
<protein>
    <recommendedName>
        <fullName evidence="2">TIR domain-containing protein</fullName>
    </recommendedName>
</protein>
<name>A0A010YGV2_9ACTN</name>
<keyword evidence="4" id="KW-1185">Reference proteome</keyword>
<evidence type="ECO:0000256" key="1">
    <source>
        <dbReference type="SAM" id="MobiDB-lite"/>
    </source>
</evidence>
<dbReference type="HOGENOM" id="CLU_036795_0_0_11"/>
<dbReference type="Gene3D" id="3.40.50.10140">
    <property type="entry name" value="Toll/interleukin-1 receptor homology (TIR) domain"/>
    <property type="match status" value="1"/>
</dbReference>
<reference evidence="3 4" key="1">
    <citation type="submission" date="2013-07" db="EMBL/GenBank/DDBJ databases">
        <authorList>
            <consortium name="DOE Joint Genome Institute"/>
            <person name="Eisen J."/>
            <person name="Huntemann M."/>
            <person name="Han J."/>
            <person name="Chen A."/>
            <person name="Kyrpides N."/>
            <person name="Mavromatis K."/>
            <person name="Markowitz V."/>
            <person name="Palaniappan K."/>
            <person name="Ivanova N."/>
            <person name="Schaumberg A."/>
            <person name="Pati A."/>
            <person name="Liolios K."/>
            <person name="Nordberg H.P."/>
            <person name="Cantor M.N."/>
            <person name="Hua S.X."/>
            <person name="Woyke T."/>
        </authorList>
    </citation>
    <scope>NUCLEOTIDE SEQUENCE [LARGE SCALE GENOMIC DNA]</scope>
    <source>
        <strain evidence="3 4">DSM 44712</strain>
    </source>
</reference>